<evidence type="ECO:0000313" key="1">
    <source>
        <dbReference type="Ensembl" id="ENSHHUP00000089981.1"/>
    </source>
</evidence>
<reference evidence="1" key="3">
    <citation type="submission" date="2025-09" db="UniProtKB">
        <authorList>
            <consortium name="Ensembl"/>
        </authorList>
    </citation>
    <scope>IDENTIFICATION</scope>
</reference>
<accession>A0A4W5RJ74</accession>
<dbReference type="Pfam" id="PF12877">
    <property type="entry name" value="KIAA1549"/>
    <property type="match status" value="1"/>
</dbReference>
<dbReference type="PANTHER" id="PTHR21590">
    <property type="entry name" value="SEA DOMAIN-CONTAINING PROTEIN"/>
    <property type="match status" value="1"/>
</dbReference>
<organism evidence="1 2">
    <name type="scientific">Hucho hucho</name>
    <name type="common">huchen</name>
    <dbReference type="NCBI Taxonomy" id="62062"/>
    <lineage>
        <taxon>Eukaryota</taxon>
        <taxon>Metazoa</taxon>
        <taxon>Chordata</taxon>
        <taxon>Craniata</taxon>
        <taxon>Vertebrata</taxon>
        <taxon>Euteleostomi</taxon>
        <taxon>Actinopterygii</taxon>
        <taxon>Neopterygii</taxon>
        <taxon>Teleostei</taxon>
        <taxon>Protacanthopterygii</taxon>
        <taxon>Salmoniformes</taxon>
        <taxon>Salmonidae</taxon>
        <taxon>Salmoninae</taxon>
        <taxon>Hucho</taxon>
    </lineage>
</organism>
<sequence length="119" mass="13662">MEQRLAELFVVARQQGTRFRRATTVDSYTVQMVRIRRVMGQKNPAEMTYYVQLNGLPLPGTSAAKVLNMLDSQTMALTLGYFVQLQAERTYTSTWMDGCVGFWVGWWMDGWMDGCVGCW</sequence>
<dbReference type="PANTHER" id="PTHR21590:SF3">
    <property type="entry name" value="UPF0606 PROTEIN KIAA1549L"/>
    <property type="match status" value="1"/>
</dbReference>
<dbReference type="STRING" id="62062.ENSHHUP00000089981"/>
<protein>
    <submittedName>
        <fullName evidence="1">Uncharacterized protein</fullName>
    </submittedName>
</protein>
<name>A0A4W5RJ74_9TELE</name>
<dbReference type="InterPro" id="IPR024606">
    <property type="entry name" value="KIAA1549"/>
</dbReference>
<evidence type="ECO:0000313" key="2">
    <source>
        <dbReference type="Proteomes" id="UP000314982"/>
    </source>
</evidence>
<dbReference type="GeneTree" id="ENSGT00530000063472"/>
<proteinExistence type="predicted"/>
<dbReference type="Proteomes" id="UP000314982">
    <property type="component" value="Unassembled WGS sequence"/>
</dbReference>
<reference evidence="1" key="2">
    <citation type="submission" date="2025-08" db="UniProtKB">
        <authorList>
            <consortium name="Ensembl"/>
        </authorList>
    </citation>
    <scope>IDENTIFICATION</scope>
</reference>
<dbReference type="Ensembl" id="ENSHHUT00000092771.1">
    <property type="protein sequence ID" value="ENSHHUP00000089981.1"/>
    <property type="gene ID" value="ENSHHUG00000051959.1"/>
</dbReference>
<reference evidence="2" key="1">
    <citation type="submission" date="2018-06" db="EMBL/GenBank/DDBJ databases">
        <title>Genome assembly of Danube salmon.</title>
        <authorList>
            <person name="Macqueen D.J."/>
            <person name="Gundappa M.K."/>
        </authorList>
    </citation>
    <scope>NUCLEOTIDE SEQUENCE [LARGE SCALE GENOMIC DNA]</scope>
</reference>
<keyword evidence="2" id="KW-1185">Reference proteome</keyword>
<dbReference type="AlphaFoldDB" id="A0A4W5RJ74"/>